<dbReference type="PROSITE" id="PS50885">
    <property type="entry name" value="HAMP"/>
    <property type="match status" value="1"/>
</dbReference>
<evidence type="ECO:0000256" key="6">
    <source>
        <dbReference type="ARBA" id="ARBA00022692"/>
    </source>
</evidence>
<dbReference type="Pfam" id="PF02518">
    <property type="entry name" value="HATPase_c"/>
    <property type="match status" value="1"/>
</dbReference>
<dbReference type="InterPro" id="IPR003660">
    <property type="entry name" value="HAMP_dom"/>
</dbReference>
<sequence>MRWPRRLRPHSLRTRLVLIAGLLATSAVLLCQLAGLAVLRGWLTDQVDDRLAHFRPPDHAYEDIAGKRSPRPPRPDNALPSDYRVFFYGEDGSLLRTSLGSRASPVPQLPEQVDDLELTDRRPSTVPAADGAAGSGWRVIAYSGPDHMRAVVALRLNTVDGATTKLLWLSLGLGVAVAAGVVALGNGAVRLGLRPLHRVERTAQHITEGALELNVPVADPDTEVGRLALALNTMLDRLRTALHRTESSEQRLRHFMADAGHELRTPLTAIQGFAELLLAHPGMSGRRREEAHALIAHNADRMSRLVDDLFLLAKVGDTPTAHRQPVDLLSLAADAIATTAIRHPGRAITLEPLTTCRALPDSVLDPGAAREKAAPEKAAPETDPGTCPETDPGCDLDVIEAAGDPHQLAQVIGNLLSNACTHTPADSRVRVRVGATRVPSEGGEEDGAEDGDSGSPLPAGTPVCVVEVADTGPGIAPDEAAHVFDRFYRATPLGGPPTARGSEPGPEPGTGLGLAIAAAIAGAHGGRLELDNHPGAGCTFRLLLPESVTVPRDEPTT</sequence>
<feature type="region of interest" description="Disordered" evidence="11">
    <location>
        <begin position="437"/>
        <end position="460"/>
    </location>
</feature>
<dbReference type="SMART" id="SM00388">
    <property type="entry name" value="HisKA"/>
    <property type="match status" value="1"/>
</dbReference>
<dbReference type="InterPro" id="IPR004358">
    <property type="entry name" value="Sig_transdc_His_kin-like_C"/>
</dbReference>
<dbReference type="Proteomes" id="UP000190539">
    <property type="component" value="Unassembled WGS sequence"/>
</dbReference>
<keyword evidence="7 15" id="KW-0418">Kinase</keyword>
<evidence type="ECO:0000256" key="3">
    <source>
        <dbReference type="ARBA" id="ARBA00012438"/>
    </source>
</evidence>
<dbReference type="Gene3D" id="3.30.565.10">
    <property type="entry name" value="Histidine kinase-like ATPase, C-terminal domain"/>
    <property type="match status" value="1"/>
</dbReference>
<dbReference type="Gene3D" id="1.10.287.130">
    <property type="match status" value="1"/>
</dbReference>
<feature type="region of interest" description="Disordered" evidence="11">
    <location>
        <begin position="367"/>
        <end position="394"/>
    </location>
</feature>
<keyword evidence="5" id="KW-0808">Transferase</keyword>
<evidence type="ECO:0000256" key="12">
    <source>
        <dbReference type="SAM" id="Phobius"/>
    </source>
</evidence>
<dbReference type="InterPro" id="IPR050428">
    <property type="entry name" value="TCS_sensor_his_kinase"/>
</dbReference>
<evidence type="ECO:0000259" key="13">
    <source>
        <dbReference type="PROSITE" id="PS50109"/>
    </source>
</evidence>
<dbReference type="OrthoDB" id="9786919at2"/>
<dbReference type="CDD" id="cd00075">
    <property type="entry name" value="HATPase"/>
    <property type="match status" value="1"/>
</dbReference>
<evidence type="ECO:0000256" key="10">
    <source>
        <dbReference type="ARBA" id="ARBA00023136"/>
    </source>
</evidence>
<keyword evidence="9" id="KW-0902">Two-component regulatory system</keyword>
<keyword evidence="8 12" id="KW-1133">Transmembrane helix</keyword>
<dbReference type="Pfam" id="PF00512">
    <property type="entry name" value="HisKA"/>
    <property type="match status" value="1"/>
</dbReference>
<dbReference type="PANTHER" id="PTHR45436">
    <property type="entry name" value="SENSOR HISTIDINE KINASE YKOH"/>
    <property type="match status" value="1"/>
</dbReference>
<gene>
    <name evidence="15" type="ORF">B1H18_08910</name>
</gene>
<dbReference type="SUPFAM" id="SSF47384">
    <property type="entry name" value="Homodimeric domain of signal transducing histidine kinase"/>
    <property type="match status" value="1"/>
</dbReference>
<evidence type="ECO:0000256" key="8">
    <source>
        <dbReference type="ARBA" id="ARBA00022989"/>
    </source>
</evidence>
<dbReference type="InterPro" id="IPR036097">
    <property type="entry name" value="HisK_dim/P_sf"/>
</dbReference>
<dbReference type="FunFam" id="1.10.287.130:FF:000001">
    <property type="entry name" value="Two-component sensor histidine kinase"/>
    <property type="match status" value="1"/>
</dbReference>
<evidence type="ECO:0000256" key="7">
    <source>
        <dbReference type="ARBA" id="ARBA00022777"/>
    </source>
</evidence>
<evidence type="ECO:0000313" key="15">
    <source>
        <dbReference type="EMBL" id="OON81424.1"/>
    </source>
</evidence>
<dbReference type="SMART" id="SM00387">
    <property type="entry name" value="HATPase_c"/>
    <property type="match status" value="1"/>
</dbReference>
<dbReference type="InterPro" id="IPR003661">
    <property type="entry name" value="HisK_dim/P_dom"/>
</dbReference>
<keyword evidence="16" id="KW-1185">Reference proteome</keyword>
<evidence type="ECO:0000256" key="1">
    <source>
        <dbReference type="ARBA" id="ARBA00000085"/>
    </source>
</evidence>
<comment type="catalytic activity">
    <reaction evidence="1">
        <text>ATP + protein L-histidine = ADP + protein N-phospho-L-histidine.</text>
        <dbReference type="EC" id="2.7.13.3"/>
    </reaction>
</comment>
<dbReference type="EC" id="2.7.13.3" evidence="3"/>
<proteinExistence type="predicted"/>
<feature type="compositionally biased region" description="Basic and acidic residues" evidence="11">
    <location>
        <begin position="368"/>
        <end position="380"/>
    </location>
</feature>
<dbReference type="CDD" id="cd00082">
    <property type="entry name" value="HisKA"/>
    <property type="match status" value="1"/>
</dbReference>
<dbReference type="AlphaFoldDB" id="A0A1V4ACK4"/>
<dbReference type="STRING" id="83656.B1H18_08910"/>
<comment type="subcellular location">
    <subcellularLocation>
        <location evidence="2">Cell membrane</location>
    </subcellularLocation>
</comment>
<dbReference type="SUPFAM" id="SSF55874">
    <property type="entry name" value="ATPase domain of HSP90 chaperone/DNA topoisomerase II/histidine kinase"/>
    <property type="match status" value="1"/>
</dbReference>
<dbReference type="EMBL" id="MVFC01000004">
    <property type="protein sequence ID" value="OON81424.1"/>
    <property type="molecule type" value="Genomic_DNA"/>
</dbReference>
<dbReference type="Gene3D" id="6.10.340.10">
    <property type="match status" value="1"/>
</dbReference>
<evidence type="ECO:0000256" key="4">
    <source>
        <dbReference type="ARBA" id="ARBA00022553"/>
    </source>
</evidence>
<dbReference type="CDD" id="cd06225">
    <property type="entry name" value="HAMP"/>
    <property type="match status" value="1"/>
</dbReference>
<dbReference type="PANTHER" id="PTHR45436:SF5">
    <property type="entry name" value="SENSOR HISTIDINE KINASE TRCS"/>
    <property type="match status" value="1"/>
</dbReference>
<feature type="compositionally biased region" description="Acidic residues" evidence="11">
    <location>
        <begin position="442"/>
        <end position="452"/>
    </location>
</feature>
<evidence type="ECO:0000256" key="2">
    <source>
        <dbReference type="ARBA" id="ARBA00004236"/>
    </source>
</evidence>
<dbReference type="SMART" id="SM00304">
    <property type="entry name" value="HAMP"/>
    <property type="match status" value="1"/>
</dbReference>
<name>A0A1V4ACK4_9ACTN</name>
<feature type="domain" description="HAMP" evidence="14">
    <location>
        <begin position="190"/>
        <end position="243"/>
    </location>
</feature>
<evidence type="ECO:0000256" key="11">
    <source>
        <dbReference type="SAM" id="MobiDB-lite"/>
    </source>
</evidence>
<feature type="transmembrane region" description="Helical" evidence="12">
    <location>
        <begin position="166"/>
        <end position="189"/>
    </location>
</feature>
<keyword evidence="10 12" id="KW-0472">Membrane</keyword>
<dbReference type="PROSITE" id="PS50109">
    <property type="entry name" value="HIS_KIN"/>
    <property type="match status" value="1"/>
</dbReference>
<dbReference type="Pfam" id="PF00672">
    <property type="entry name" value="HAMP"/>
    <property type="match status" value="1"/>
</dbReference>
<dbReference type="RefSeq" id="WP_077966433.1">
    <property type="nucleotide sequence ID" value="NZ_CP045178.1"/>
</dbReference>
<accession>A0A1V4ACK4</accession>
<dbReference type="InterPro" id="IPR003594">
    <property type="entry name" value="HATPase_dom"/>
</dbReference>
<comment type="caution">
    <text evidence="15">The sequence shown here is derived from an EMBL/GenBank/DDBJ whole genome shotgun (WGS) entry which is preliminary data.</text>
</comment>
<reference evidence="15 16" key="1">
    <citation type="submission" date="2017-02" db="EMBL/GenBank/DDBJ databases">
        <title>Draft Genome Sequence of Streptomyces tsukubaensis F601, a Producer of the immunosuppressant tacrolimus FK506.</title>
        <authorList>
            <person name="Zong G."/>
            <person name="Zhong C."/>
            <person name="Fu J."/>
            <person name="Qin R."/>
            <person name="Cao G."/>
        </authorList>
    </citation>
    <scope>NUCLEOTIDE SEQUENCE [LARGE SCALE GENOMIC DNA]</scope>
    <source>
        <strain evidence="15 16">F601</strain>
    </source>
</reference>
<organism evidence="15 16">
    <name type="scientific">Streptomyces tsukubensis</name>
    <dbReference type="NCBI Taxonomy" id="83656"/>
    <lineage>
        <taxon>Bacteria</taxon>
        <taxon>Bacillati</taxon>
        <taxon>Actinomycetota</taxon>
        <taxon>Actinomycetes</taxon>
        <taxon>Kitasatosporales</taxon>
        <taxon>Streptomycetaceae</taxon>
        <taxon>Streptomyces</taxon>
    </lineage>
</organism>
<protein>
    <recommendedName>
        <fullName evidence="3">histidine kinase</fullName>
        <ecNumber evidence="3">2.7.13.3</ecNumber>
    </recommendedName>
</protein>
<dbReference type="PRINTS" id="PR00344">
    <property type="entry name" value="BCTRLSENSOR"/>
</dbReference>
<keyword evidence="6 12" id="KW-0812">Transmembrane</keyword>
<dbReference type="SUPFAM" id="SSF158472">
    <property type="entry name" value="HAMP domain-like"/>
    <property type="match status" value="1"/>
</dbReference>
<dbReference type="InterPro" id="IPR036890">
    <property type="entry name" value="HATPase_C_sf"/>
</dbReference>
<dbReference type="GO" id="GO:0005886">
    <property type="term" value="C:plasma membrane"/>
    <property type="evidence" value="ECO:0007669"/>
    <property type="project" value="UniProtKB-SubCell"/>
</dbReference>
<dbReference type="GO" id="GO:0000155">
    <property type="term" value="F:phosphorelay sensor kinase activity"/>
    <property type="evidence" value="ECO:0007669"/>
    <property type="project" value="InterPro"/>
</dbReference>
<evidence type="ECO:0000256" key="5">
    <source>
        <dbReference type="ARBA" id="ARBA00022679"/>
    </source>
</evidence>
<evidence type="ECO:0000259" key="14">
    <source>
        <dbReference type="PROSITE" id="PS50885"/>
    </source>
</evidence>
<evidence type="ECO:0000313" key="16">
    <source>
        <dbReference type="Proteomes" id="UP000190539"/>
    </source>
</evidence>
<dbReference type="InterPro" id="IPR005467">
    <property type="entry name" value="His_kinase_dom"/>
</dbReference>
<keyword evidence="4" id="KW-0597">Phosphoprotein</keyword>
<feature type="domain" description="Histidine kinase" evidence="13">
    <location>
        <begin position="258"/>
        <end position="548"/>
    </location>
</feature>
<evidence type="ECO:0000256" key="9">
    <source>
        <dbReference type="ARBA" id="ARBA00023012"/>
    </source>
</evidence>